<protein>
    <recommendedName>
        <fullName evidence="2">GATA-type domain-containing protein</fullName>
    </recommendedName>
</protein>
<evidence type="ECO:0000256" key="1">
    <source>
        <dbReference type="SAM" id="MobiDB-lite"/>
    </source>
</evidence>
<sequence length="94" mass="10482">MLMSDAPGFPCPHCEQSITTTIQRLFSGRIYCPGCGLELRLDEQSSQEALSAAQRLDDAMQQAEAMKADALSFNHLQPQTSEQSRGRRSRPRRA</sequence>
<dbReference type="OrthoDB" id="1095227at2"/>
<evidence type="ECO:0000313" key="4">
    <source>
        <dbReference type="Proteomes" id="UP000011682"/>
    </source>
</evidence>
<dbReference type="GO" id="GO:0043565">
    <property type="term" value="F:sequence-specific DNA binding"/>
    <property type="evidence" value="ECO:0007669"/>
    <property type="project" value="InterPro"/>
</dbReference>
<comment type="caution">
    <text evidence="3">The sequence shown here is derived from an EMBL/GenBank/DDBJ whole genome shotgun (WGS) entry which is preliminary data.</text>
</comment>
<organism evidence="3 4">
    <name type="scientific">Cystobacter fuscus (strain ATCC 25194 / DSM 2262 / NBRC 100088 / M29)</name>
    <dbReference type="NCBI Taxonomy" id="1242864"/>
    <lineage>
        <taxon>Bacteria</taxon>
        <taxon>Pseudomonadati</taxon>
        <taxon>Myxococcota</taxon>
        <taxon>Myxococcia</taxon>
        <taxon>Myxococcales</taxon>
        <taxon>Cystobacterineae</taxon>
        <taxon>Archangiaceae</taxon>
        <taxon>Cystobacter</taxon>
    </lineage>
</organism>
<dbReference type="PROSITE" id="PS50114">
    <property type="entry name" value="GATA_ZN_FINGER_2"/>
    <property type="match status" value="1"/>
</dbReference>
<feature type="region of interest" description="Disordered" evidence="1">
    <location>
        <begin position="71"/>
        <end position="94"/>
    </location>
</feature>
<accession>S9PM85</accession>
<reference evidence="3" key="1">
    <citation type="submission" date="2013-05" db="EMBL/GenBank/DDBJ databases">
        <title>Genome assembly of Cystobacter fuscus DSM 2262.</title>
        <authorList>
            <person name="Sharma G."/>
            <person name="Khatri I."/>
            <person name="Kaur C."/>
            <person name="Mayilraj S."/>
            <person name="Subramanian S."/>
        </authorList>
    </citation>
    <scope>NUCLEOTIDE SEQUENCE [LARGE SCALE GENOMIC DNA]</scope>
    <source>
        <strain evidence="3">DSM 2262</strain>
    </source>
</reference>
<feature type="domain" description="GATA-type" evidence="2">
    <location>
        <begin position="5"/>
        <end position="42"/>
    </location>
</feature>
<dbReference type="Proteomes" id="UP000011682">
    <property type="component" value="Unassembled WGS sequence"/>
</dbReference>
<dbReference type="GO" id="GO:0006355">
    <property type="term" value="P:regulation of DNA-templated transcription"/>
    <property type="evidence" value="ECO:0007669"/>
    <property type="project" value="InterPro"/>
</dbReference>
<dbReference type="RefSeq" id="WP_002621419.1">
    <property type="nucleotide sequence ID" value="NZ_ANAH02000004.1"/>
</dbReference>
<dbReference type="InterPro" id="IPR000679">
    <property type="entry name" value="Znf_GATA"/>
</dbReference>
<keyword evidence="4" id="KW-1185">Reference proteome</keyword>
<dbReference type="EMBL" id="ANAH02000004">
    <property type="protein sequence ID" value="EPX64101.1"/>
    <property type="molecule type" value="Genomic_DNA"/>
</dbReference>
<dbReference type="AlphaFoldDB" id="S9PM85"/>
<name>S9PM85_CYSF2</name>
<proteinExistence type="predicted"/>
<evidence type="ECO:0000313" key="3">
    <source>
        <dbReference type="EMBL" id="EPX64101.1"/>
    </source>
</evidence>
<feature type="compositionally biased region" description="Polar residues" evidence="1">
    <location>
        <begin position="74"/>
        <end position="83"/>
    </location>
</feature>
<evidence type="ECO:0000259" key="2">
    <source>
        <dbReference type="PROSITE" id="PS50114"/>
    </source>
</evidence>
<gene>
    <name evidence="3" type="ORF">D187_005234</name>
</gene>